<keyword evidence="5 8" id="KW-1133">Transmembrane helix</keyword>
<keyword evidence="2" id="KW-0813">Transport</keyword>
<feature type="transmembrane region" description="Helical" evidence="8">
    <location>
        <begin position="70"/>
        <end position="93"/>
    </location>
</feature>
<feature type="domain" description="Major facilitator superfamily (MFS) profile" evidence="9">
    <location>
        <begin position="38"/>
        <end position="423"/>
    </location>
</feature>
<keyword evidence="11" id="KW-1185">Reference proteome</keyword>
<keyword evidence="3" id="KW-1003">Cell membrane</keyword>
<evidence type="ECO:0000256" key="5">
    <source>
        <dbReference type="ARBA" id="ARBA00022989"/>
    </source>
</evidence>
<accession>A0ABW2M6V5</accession>
<dbReference type="Gene3D" id="1.20.1250.20">
    <property type="entry name" value="MFS general substrate transporter like domains"/>
    <property type="match status" value="1"/>
</dbReference>
<comment type="subcellular location">
    <subcellularLocation>
        <location evidence="1">Cell membrane</location>
        <topology evidence="1">Multi-pass membrane protein</topology>
    </subcellularLocation>
</comment>
<reference evidence="11" key="1">
    <citation type="journal article" date="2019" name="Int. J. Syst. Evol. Microbiol.">
        <title>The Global Catalogue of Microorganisms (GCM) 10K type strain sequencing project: providing services to taxonomists for standard genome sequencing and annotation.</title>
        <authorList>
            <consortium name="The Broad Institute Genomics Platform"/>
            <consortium name="The Broad Institute Genome Sequencing Center for Infectious Disease"/>
            <person name="Wu L."/>
            <person name="Ma J."/>
        </authorList>
    </citation>
    <scope>NUCLEOTIDE SEQUENCE [LARGE SCALE GENOMIC DNA]</scope>
    <source>
        <strain evidence="11">ICMP 19430</strain>
    </source>
</reference>
<protein>
    <submittedName>
        <fullName evidence="10">MFS transporter</fullName>
    </submittedName>
</protein>
<evidence type="ECO:0000313" key="10">
    <source>
        <dbReference type="EMBL" id="MFC7349600.1"/>
    </source>
</evidence>
<comment type="caution">
    <text evidence="10">The sequence shown here is derived from an EMBL/GenBank/DDBJ whole genome shotgun (WGS) entry which is preliminary data.</text>
</comment>
<sequence>MALHTTDPASPVDPTHSDPTPAPSPSSTGRAHKGPSGLGFWLIGTVFAVTMATGSAPAPLYVLYQQRDGFASFTLTLIFAAYAAGVAVSLLTAGHISDGLGRRRVLTAAVLLNLLALLVFMTWSTVPGLLLARFVSGLGIGMLTATATVYLTELHATARPRQGSGRAEVVSTAANLGGLGLGPLVTGLLAQYAPDPLRTPYVVFAFLLVTAGLVVTTVPETVVHDITWKCRPMRVAVPMTVRVRYAAAAMHAFTASAMFGLFTSLAPGFLSTRLGIGSLAVSGAVTFLVLASAAGFQLLVARLSLRRQTLLGIALLGSGLVVVTVGLTVVSLWALLTGGVLAGAGAGTACKAAIGSVIAMTEPDSRGEALAGLFLGGYAGMSVPVLGLGLLMLATTTTVAVLVFSAVLAGVLVLTLLLTFRTRTPR</sequence>
<dbReference type="InterPro" id="IPR036259">
    <property type="entry name" value="MFS_trans_sf"/>
</dbReference>
<evidence type="ECO:0000256" key="1">
    <source>
        <dbReference type="ARBA" id="ARBA00004651"/>
    </source>
</evidence>
<feature type="transmembrane region" description="Helical" evidence="8">
    <location>
        <begin position="199"/>
        <end position="222"/>
    </location>
</feature>
<organism evidence="10 11">
    <name type="scientific">Streptomyces caviscabies</name>
    <dbReference type="NCBI Taxonomy" id="90079"/>
    <lineage>
        <taxon>Bacteria</taxon>
        <taxon>Bacillati</taxon>
        <taxon>Actinomycetota</taxon>
        <taxon>Actinomycetes</taxon>
        <taxon>Kitasatosporales</taxon>
        <taxon>Streptomycetaceae</taxon>
        <taxon>Streptomyces</taxon>
    </lineage>
</organism>
<feature type="transmembrane region" description="Helical" evidence="8">
    <location>
        <begin position="399"/>
        <end position="420"/>
    </location>
</feature>
<gene>
    <name evidence="10" type="ORF">ACFQW9_03040</name>
</gene>
<feature type="transmembrane region" description="Helical" evidence="8">
    <location>
        <begin position="40"/>
        <end position="64"/>
    </location>
</feature>
<dbReference type="PANTHER" id="PTHR23517:SF13">
    <property type="entry name" value="MAJOR FACILITATOR SUPERFAMILY MFS_1"/>
    <property type="match status" value="1"/>
</dbReference>
<feature type="transmembrane region" description="Helical" evidence="8">
    <location>
        <begin position="173"/>
        <end position="193"/>
    </location>
</feature>
<dbReference type="Pfam" id="PF07690">
    <property type="entry name" value="MFS_1"/>
    <property type="match status" value="1"/>
</dbReference>
<feature type="transmembrane region" description="Helical" evidence="8">
    <location>
        <begin position="311"/>
        <end position="334"/>
    </location>
</feature>
<keyword evidence="6 8" id="KW-0472">Membrane</keyword>
<evidence type="ECO:0000256" key="4">
    <source>
        <dbReference type="ARBA" id="ARBA00022692"/>
    </source>
</evidence>
<dbReference type="InterPro" id="IPR011701">
    <property type="entry name" value="MFS"/>
</dbReference>
<evidence type="ECO:0000259" key="9">
    <source>
        <dbReference type="PROSITE" id="PS50850"/>
    </source>
</evidence>
<name>A0ABW2M6V5_9ACTN</name>
<dbReference type="SUPFAM" id="SSF103473">
    <property type="entry name" value="MFS general substrate transporter"/>
    <property type="match status" value="1"/>
</dbReference>
<evidence type="ECO:0000256" key="7">
    <source>
        <dbReference type="SAM" id="MobiDB-lite"/>
    </source>
</evidence>
<feature type="transmembrane region" description="Helical" evidence="8">
    <location>
        <begin position="340"/>
        <end position="360"/>
    </location>
</feature>
<dbReference type="EMBL" id="JBHTCK010000001">
    <property type="protein sequence ID" value="MFC7349600.1"/>
    <property type="molecule type" value="Genomic_DNA"/>
</dbReference>
<dbReference type="PANTHER" id="PTHR23517">
    <property type="entry name" value="RESISTANCE PROTEIN MDTM, PUTATIVE-RELATED-RELATED"/>
    <property type="match status" value="1"/>
</dbReference>
<feature type="transmembrane region" description="Helical" evidence="8">
    <location>
        <begin position="105"/>
        <end position="124"/>
    </location>
</feature>
<dbReference type="PROSITE" id="PS50850">
    <property type="entry name" value="MFS"/>
    <property type="match status" value="1"/>
</dbReference>
<proteinExistence type="predicted"/>
<feature type="region of interest" description="Disordered" evidence="7">
    <location>
        <begin position="1"/>
        <end position="32"/>
    </location>
</feature>
<dbReference type="RefSeq" id="WP_319284113.1">
    <property type="nucleotide sequence ID" value="NZ_JBHTCK010000001.1"/>
</dbReference>
<feature type="transmembrane region" description="Helical" evidence="8">
    <location>
        <begin position="130"/>
        <end position="152"/>
    </location>
</feature>
<feature type="transmembrane region" description="Helical" evidence="8">
    <location>
        <begin position="372"/>
        <end position="393"/>
    </location>
</feature>
<keyword evidence="4 8" id="KW-0812">Transmembrane</keyword>
<evidence type="ECO:0000256" key="8">
    <source>
        <dbReference type="SAM" id="Phobius"/>
    </source>
</evidence>
<evidence type="ECO:0000256" key="3">
    <source>
        <dbReference type="ARBA" id="ARBA00022475"/>
    </source>
</evidence>
<feature type="transmembrane region" description="Helical" evidence="8">
    <location>
        <begin position="274"/>
        <end position="299"/>
    </location>
</feature>
<dbReference type="InterPro" id="IPR020846">
    <property type="entry name" value="MFS_dom"/>
</dbReference>
<feature type="transmembrane region" description="Helical" evidence="8">
    <location>
        <begin position="243"/>
        <end position="262"/>
    </location>
</feature>
<evidence type="ECO:0000313" key="11">
    <source>
        <dbReference type="Proteomes" id="UP001596509"/>
    </source>
</evidence>
<dbReference type="Proteomes" id="UP001596509">
    <property type="component" value="Unassembled WGS sequence"/>
</dbReference>
<dbReference type="InterPro" id="IPR050171">
    <property type="entry name" value="MFS_Transporters"/>
</dbReference>
<evidence type="ECO:0000256" key="6">
    <source>
        <dbReference type="ARBA" id="ARBA00023136"/>
    </source>
</evidence>
<evidence type="ECO:0000256" key="2">
    <source>
        <dbReference type="ARBA" id="ARBA00022448"/>
    </source>
</evidence>
<dbReference type="CDD" id="cd06174">
    <property type="entry name" value="MFS"/>
    <property type="match status" value="1"/>
</dbReference>